<dbReference type="EMBL" id="JYDS01000183">
    <property type="protein sequence ID" value="KRZ22103.1"/>
    <property type="molecule type" value="Genomic_DNA"/>
</dbReference>
<evidence type="ECO:0000313" key="3">
    <source>
        <dbReference type="EMBL" id="KRZ34872.1"/>
    </source>
</evidence>
<dbReference type="EMBL" id="JYDV01000096">
    <property type="protein sequence ID" value="KRZ34872.1"/>
    <property type="molecule type" value="Genomic_DNA"/>
</dbReference>
<evidence type="ECO:0000313" key="1">
    <source>
        <dbReference type="EMBL" id="KRY66285.1"/>
    </source>
</evidence>
<dbReference type="EMBL" id="JYDR01000175">
    <property type="protein sequence ID" value="KRY66285.1"/>
    <property type="molecule type" value="Genomic_DNA"/>
</dbReference>
<reference evidence="4 5" key="1">
    <citation type="submission" date="2015-01" db="EMBL/GenBank/DDBJ databases">
        <title>Evolution of Trichinella species and genotypes.</title>
        <authorList>
            <person name="Korhonen P.K."/>
            <person name="Edoardo P."/>
            <person name="Giuseppe L.R."/>
            <person name="Gasser R.B."/>
        </authorList>
    </citation>
    <scope>NUCLEOTIDE SEQUENCE [LARGE SCALE GENOMIC DNA]</scope>
    <source>
        <strain evidence="1">ISS13</strain>
        <strain evidence="3">ISS176</strain>
        <strain evidence="2">ISS588</strain>
    </source>
</reference>
<gene>
    <name evidence="1" type="ORF">T4A_12292</name>
    <name evidence="2" type="ORF">T4B_7510</name>
    <name evidence="3" type="ORF">T4C_2380</name>
</gene>
<organism evidence="3 6">
    <name type="scientific">Trichinella pseudospiralis</name>
    <name type="common">Parasitic roundworm</name>
    <dbReference type="NCBI Taxonomy" id="6337"/>
    <lineage>
        <taxon>Eukaryota</taxon>
        <taxon>Metazoa</taxon>
        <taxon>Ecdysozoa</taxon>
        <taxon>Nematoda</taxon>
        <taxon>Enoplea</taxon>
        <taxon>Dorylaimia</taxon>
        <taxon>Trichinellida</taxon>
        <taxon>Trichinellidae</taxon>
        <taxon>Trichinella</taxon>
    </lineage>
</organism>
<sequence>MKISQWMKMDRINFTSDPMSTVLRAVVWNIGNGSGGGGGLSFQEKLIIGNRLRNTVEKAA</sequence>
<evidence type="ECO:0000313" key="4">
    <source>
        <dbReference type="Proteomes" id="UP000054632"/>
    </source>
</evidence>
<dbReference type="Proteomes" id="UP000054805">
    <property type="component" value="Unassembled WGS sequence"/>
</dbReference>
<evidence type="ECO:0000313" key="2">
    <source>
        <dbReference type="EMBL" id="KRZ22103.1"/>
    </source>
</evidence>
<dbReference type="Proteomes" id="UP000054826">
    <property type="component" value="Unassembled WGS sequence"/>
</dbReference>
<proteinExistence type="predicted"/>
<name>A0A0V1JIR8_TRIPS</name>
<dbReference type="Proteomes" id="UP000054632">
    <property type="component" value="Unassembled WGS sequence"/>
</dbReference>
<accession>A0A0V1JIR8</accession>
<dbReference type="AlphaFoldDB" id="A0A0V1JIR8"/>
<protein>
    <submittedName>
        <fullName evidence="3">Uncharacterized protein</fullName>
    </submittedName>
</protein>
<keyword evidence="5" id="KW-1185">Reference proteome</keyword>
<comment type="caution">
    <text evidence="3">The sequence shown here is derived from an EMBL/GenBank/DDBJ whole genome shotgun (WGS) entry which is preliminary data.</text>
</comment>
<evidence type="ECO:0000313" key="5">
    <source>
        <dbReference type="Proteomes" id="UP000054805"/>
    </source>
</evidence>
<evidence type="ECO:0000313" key="6">
    <source>
        <dbReference type="Proteomes" id="UP000054826"/>
    </source>
</evidence>